<organism evidence="2 3">
    <name type="scientific">Nonomuraea purpurea</name>
    <dbReference type="NCBI Taxonomy" id="1849276"/>
    <lineage>
        <taxon>Bacteria</taxon>
        <taxon>Bacillati</taxon>
        <taxon>Actinomycetota</taxon>
        <taxon>Actinomycetes</taxon>
        <taxon>Streptosporangiales</taxon>
        <taxon>Streptosporangiaceae</taxon>
        <taxon>Nonomuraea</taxon>
    </lineage>
</organism>
<dbReference type="PANTHER" id="PTHR42870">
    <property type="entry name" value="ACETYL-COA C-ACETYLTRANSFERASE"/>
    <property type="match status" value="1"/>
</dbReference>
<dbReference type="EMBL" id="JBHSBI010000015">
    <property type="protein sequence ID" value="MFC4011154.1"/>
    <property type="molecule type" value="Genomic_DNA"/>
</dbReference>
<feature type="domain" description="Thiolase C-terminal" evidence="1">
    <location>
        <begin position="249"/>
        <end position="391"/>
    </location>
</feature>
<sequence length="395" mass="41307">MSDVDEAAFIGVGELPSGRYPNRSFMGSLVDVAVSAVRDAGVPMTDIDTILLIPCLHSPADQADLVFSRVVEELGLTGRAKASYMIHSGGSTSDNTMRTAAGLIASGHARNVLVLQAEKWGSAPVGEMIDMLTANGIPREWEKPSGLSFNAVGALITNRYMAVSGSTPAQMASVCVALREWARLNPNAMYQDKPLTVEQVLTSKMVSDPLHALECPMLADGAVGFVLTSAARARRSHERWVRIAGSGGCVSHYSIGQERDLAVLGWPRAAAEAYEQAGWGPDDADLAEVYDSYPAVLTIALEGLGLAKPGEAARTFAAGDYSPGGRLPVNTNGGLLSAGHTGVGGGTALLAEAVRQLLGRAGQERQIAGVRRAVCGGSGGTYMDSQVLLLEGVTR</sequence>
<dbReference type="Pfam" id="PF22691">
    <property type="entry name" value="Thiolase_C_1"/>
    <property type="match status" value="1"/>
</dbReference>
<dbReference type="PANTHER" id="PTHR42870:SF1">
    <property type="entry name" value="NON-SPECIFIC LIPID-TRANSFER PROTEIN-LIKE 2"/>
    <property type="match status" value="1"/>
</dbReference>
<dbReference type="Proteomes" id="UP001595851">
    <property type="component" value="Unassembled WGS sequence"/>
</dbReference>
<dbReference type="CDD" id="cd00829">
    <property type="entry name" value="SCP-x_thiolase"/>
    <property type="match status" value="1"/>
</dbReference>
<keyword evidence="2" id="KW-0012">Acyltransferase</keyword>
<dbReference type="Gene3D" id="3.40.47.10">
    <property type="match status" value="1"/>
</dbReference>
<dbReference type="GO" id="GO:0016746">
    <property type="term" value="F:acyltransferase activity"/>
    <property type="evidence" value="ECO:0007669"/>
    <property type="project" value="UniProtKB-KW"/>
</dbReference>
<keyword evidence="2" id="KW-0808">Transferase</keyword>
<accession>A0ABV8GE27</accession>
<evidence type="ECO:0000313" key="2">
    <source>
        <dbReference type="EMBL" id="MFC4011154.1"/>
    </source>
</evidence>
<dbReference type="InterPro" id="IPR055140">
    <property type="entry name" value="Thiolase_C_2"/>
</dbReference>
<dbReference type="InterPro" id="IPR016039">
    <property type="entry name" value="Thiolase-like"/>
</dbReference>
<dbReference type="InterPro" id="IPR002155">
    <property type="entry name" value="Thiolase"/>
</dbReference>
<gene>
    <name evidence="2" type="ORF">ACFOY2_28280</name>
</gene>
<comment type="caution">
    <text evidence="2">The sequence shown here is derived from an EMBL/GenBank/DDBJ whole genome shotgun (WGS) entry which is preliminary data.</text>
</comment>
<dbReference type="RefSeq" id="WP_379531112.1">
    <property type="nucleotide sequence ID" value="NZ_JBHSBI010000015.1"/>
</dbReference>
<name>A0ABV8GE27_9ACTN</name>
<evidence type="ECO:0000259" key="1">
    <source>
        <dbReference type="Pfam" id="PF22691"/>
    </source>
</evidence>
<keyword evidence="3" id="KW-1185">Reference proteome</keyword>
<dbReference type="PIRSF" id="PIRSF000429">
    <property type="entry name" value="Ac-CoA_Ac_transf"/>
    <property type="match status" value="1"/>
</dbReference>
<dbReference type="SUPFAM" id="SSF53901">
    <property type="entry name" value="Thiolase-like"/>
    <property type="match status" value="1"/>
</dbReference>
<proteinExistence type="predicted"/>
<dbReference type="EC" id="2.3.1.-" evidence="2"/>
<evidence type="ECO:0000313" key="3">
    <source>
        <dbReference type="Proteomes" id="UP001595851"/>
    </source>
</evidence>
<reference evidence="3" key="1">
    <citation type="journal article" date="2019" name="Int. J. Syst. Evol. Microbiol.">
        <title>The Global Catalogue of Microorganisms (GCM) 10K type strain sequencing project: providing services to taxonomists for standard genome sequencing and annotation.</title>
        <authorList>
            <consortium name="The Broad Institute Genomics Platform"/>
            <consortium name="The Broad Institute Genome Sequencing Center for Infectious Disease"/>
            <person name="Wu L."/>
            <person name="Ma J."/>
        </authorList>
    </citation>
    <scope>NUCLEOTIDE SEQUENCE [LARGE SCALE GENOMIC DNA]</scope>
    <source>
        <strain evidence="3">TBRC 1276</strain>
    </source>
</reference>
<protein>
    <submittedName>
        <fullName evidence="2">Thiolase family protein</fullName>
        <ecNumber evidence="2">2.3.1.-</ecNumber>
    </submittedName>
</protein>